<keyword evidence="2" id="KW-1185">Reference proteome</keyword>
<protein>
    <submittedName>
        <fullName evidence="1">Uncharacterized protein</fullName>
    </submittedName>
</protein>
<dbReference type="EMBL" id="MK552327">
    <property type="protein sequence ID" value="QBJ02859.1"/>
    <property type="molecule type" value="Genomic_DNA"/>
</dbReference>
<dbReference type="Proteomes" id="UP000294134">
    <property type="component" value="Segment"/>
</dbReference>
<accession>A0A481W4R7</accession>
<organism evidence="1 2">
    <name type="scientific">Pseudomonas phage Psa21</name>
    <dbReference type="NCBI Taxonomy" id="2530023"/>
    <lineage>
        <taxon>Viruses</taxon>
        <taxon>Duplodnaviria</taxon>
        <taxon>Heunggongvirae</taxon>
        <taxon>Uroviricota</taxon>
        <taxon>Caudoviricetes</taxon>
        <taxon>Chimalliviridae</taxon>
        <taxon>Tepukevirus</taxon>
        <taxon>Tepukevirus Psa21</taxon>
    </lineage>
</organism>
<proteinExistence type="predicted"/>
<evidence type="ECO:0000313" key="2">
    <source>
        <dbReference type="Proteomes" id="UP000294134"/>
    </source>
</evidence>
<gene>
    <name evidence="1" type="ORF">PSA21_333</name>
</gene>
<sequence>MKKFVAVLLMMFSVMTWANKKPDVIIDYKNKEKIAITPHVCEVVEGLVDEVVVKMEKGASDDTLVQLLANLSIKEVADTSTYLSAYMVGSAVPYIRTMLDNPTVLVFMHNHPDRTKAESVAATMRLKCDVQHGTQYEAPRRLYLIKDKSI</sequence>
<name>A0A481W4R7_9CAUD</name>
<evidence type="ECO:0000313" key="1">
    <source>
        <dbReference type="EMBL" id="QBJ02859.1"/>
    </source>
</evidence>
<reference evidence="1 2" key="1">
    <citation type="submission" date="2019-02" db="EMBL/GenBank/DDBJ databases">
        <authorList>
            <person name="Frampton R.A."/>
            <person name="Wojtus J.K."/>
            <person name="Fineran P.C."/>
            <person name="Hendrickson H.L."/>
        </authorList>
    </citation>
    <scope>NUCLEOTIDE SEQUENCE [LARGE SCALE GENOMIC DNA]</scope>
</reference>